<keyword evidence="2" id="KW-1185">Reference proteome</keyword>
<comment type="caution">
    <text evidence="1">The sequence shown here is derived from an EMBL/GenBank/DDBJ whole genome shotgun (WGS) entry which is preliminary data.</text>
</comment>
<name>A0A9W8L8K9_9FUNG</name>
<dbReference type="SUPFAM" id="SSF51197">
    <property type="entry name" value="Clavaminate synthase-like"/>
    <property type="match status" value="1"/>
</dbReference>
<evidence type="ECO:0000313" key="1">
    <source>
        <dbReference type="EMBL" id="KAJ2748645.1"/>
    </source>
</evidence>
<reference evidence="1" key="1">
    <citation type="submission" date="2022-07" db="EMBL/GenBank/DDBJ databases">
        <title>Phylogenomic reconstructions and comparative analyses of Kickxellomycotina fungi.</title>
        <authorList>
            <person name="Reynolds N.K."/>
            <person name="Stajich J.E."/>
            <person name="Barry K."/>
            <person name="Grigoriev I.V."/>
            <person name="Crous P."/>
            <person name="Smith M.E."/>
        </authorList>
    </citation>
    <scope>NUCLEOTIDE SEQUENCE</scope>
    <source>
        <strain evidence="1">BCRC 34297</strain>
    </source>
</reference>
<dbReference type="OrthoDB" id="271595at2759"/>
<feature type="non-terminal residue" evidence="1">
    <location>
        <position position="1"/>
    </location>
</feature>
<dbReference type="Gene3D" id="2.60.120.590">
    <property type="entry name" value="Alpha-ketoglutarate-dependent dioxygenase AlkB-like"/>
    <property type="match status" value="1"/>
</dbReference>
<dbReference type="EMBL" id="JANBUH010001011">
    <property type="protein sequence ID" value="KAJ2748645.1"/>
    <property type="molecule type" value="Genomic_DNA"/>
</dbReference>
<protein>
    <submittedName>
        <fullName evidence="1">Uncharacterized protein</fullName>
    </submittedName>
</protein>
<accession>A0A9W8L8K9</accession>
<dbReference type="AlphaFoldDB" id="A0A9W8L8K9"/>
<organism evidence="1 2">
    <name type="scientific">Coemansia pectinata</name>
    <dbReference type="NCBI Taxonomy" id="1052879"/>
    <lineage>
        <taxon>Eukaryota</taxon>
        <taxon>Fungi</taxon>
        <taxon>Fungi incertae sedis</taxon>
        <taxon>Zoopagomycota</taxon>
        <taxon>Kickxellomycotina</taxon>
        <taxon>Kickxellomycetes</taxon>
        <taxon>Kickxellales</taxon>
        <taxon>Kickxellaceae</taxon>
        <taxon>Coemansia</taxon>
    </lineage>
</organism>
<dbReference type="Proteomes" id="UP001140011">
    <property type="component" value="Unassembled WGS sequence"/>
</dbReference>
<gene>
    <name evidence="1" type="ORF">GGI19_006024</name>
</gene>
<sequence length="78" mass="9329">PRSLLLLTGEARYAWEHAIRIRRTDLVDGAIRERRERWSITIRKVNKTIECNCKYPDLCDNGAETVQRLRARLEYQRD</sequence>
<proteinExistence type="predicted"/>
<dbReference type="InterPro" id="IPR037151">
    <property type="entry name" value="AlkB-like_sf"/>
</dbReference>
<evidence type="ECO:0000313" key="2">
    <source>
        <dbReference type="Proteomes" id="UP001140011"/>
    </source>
</evidence>